<dbReference type="InterPro" id="IPR014026">
    <property type="entry name" value="UDP-Glc/GDP-Man_DH_dimer"/>
</dbReference>
<dbReference type="GO" id="GO:0000271">
    <property type="term" value="P:polysaccharide biosynthetic process"/>
    <property type="evidence" value="ECO:0007669"/>
    <property type="project" value="InterPro"/>
</dbReference>
<gene>
    <name evidence="6" type="ORF">B0H99_104251</name>
</gene>
<dbReference type="Pfam" id="PF03720">
    <property type="entry name" value="UDPG_MGDP_dh_C"/>
    <property type="match status" value="1"/>
</dbReference>
<comment type="caution">
    <text evidence="6">The sequence shown here is derived from an EMBL/GenBank/DDBJ whole genome shotgun (WGS) entry which is preliminary data.</text>
</comment>
<keyword evidence="3" id="KW-0520">NAD</keyword>
<dbReference type="SUPFAM" id="SSF51735">
    <property type="entry name" value="NAD(P)-binding Rossmann-fold domains"/>
    <property type="match status" value="1"/>
</dbReference>
<evidence type="ECO:0000256" key="1">
    <source>
        <dbReference type="ARBA" id="ARBA00006601"/>
    </source>
</evidence>
<evidence type="ECO:0000313" key="6">
    <source>
        <dbReference type="EMBL" id="PSL40789.1"/>
    </source>
</evidence>
<comment type="similarity">
    <text evidence="1 4">Belongs to the UDP-glucose/GDP-mannose dehydrogenase family.</text>
</comment>
<dbReference type="Gene3D" id="3.40.50.720">
    <property type="entry name" value="NAD(P)-binding Rossmann-like Domain"/>
    <property type="match status" value="2"/>
</dbReference>
<reference evidence="6 7" key="1">
    <citation type="submission" date="2018-03" db="EMBL/GenBank/DDBJ databases">
        <title>Genomic Encyclopedia of Type Strains, Phase III (KMG-III): the genomes of soil and plant-associated and newly described type strains.</title>
        <authorList>
            <person name="Whitman W."/>
        </authorList>
    </citation>
    <scope>NUCLEOTIDE SEQUENCE [LARGE SCALE GENOMIC DNA]</scope>
    <source>
        <strain evidence="6 7">CGMCC 1.12259</strain>
    </source>
</reference>
<dbReference type="PIRSF" id="PIRSF000124">
    <property type="entry name" value="UDPglc_GDPman_dh"/>
    <property type="match status" value="1"/>
</dbReference>
<dbReference type="Pfam" id="PF00984">
    <property type="entry name" value="UDPG_MGDP_dh"/>
    <property type="match status" value="1"/>
</dbReference>
<dbReference type="SMART" id="SM00984">
    <property type="entry name" value="UDPG_MGDP_dh_C"/>
    <property type="match status" value="1"/>
</dbReference>
<name>A0A2P8H3J9_9BACL</name>
<dbReference type="PANTHER" id="PTHR43491">
    <property type="entry name" value="UDP-N-ACETYL-D-MANNOSAMINE DEHYDROGENASE"/>
    <property type="match status" value="1"/>
</dbReference>
<accession>A0A2P8H3J9</accession>
<evidence type="ECO:0000313" key="7">
    <source>
        <dbReference type="Proteomes" id="UP000242682"/>
    </source>
</evidence>
<dbReference type="SUPFAM" id="SSF52413">
    <property type="entry name" value="UDP-glucose/GDP-mannose dehydrogenase C-terminal domain"/>
    <property type="match status" value="1"/>
</dbReference>
<dbReference type="PANTHER" id="PTHR43491:SF2">
    <property type="entry name" value="UDP-N-ACETYL-D-MANNOSAMINE DEHYDROGENASE"/>
    <property type="match status" value="1"/>
</dbReference>
<dbReference type="Pfam" id="PF03721">
    <property type="entry name" value="UDPG_MGDP_dh_N"/>
    <property type="match status" value="1"/>
</dbReference>
<feature type="domain" description="UDP-glucose/GDP-mannose dehydrogenase C-terminal" evidence="5">
    <location>
        <begin position="315"/>
        <end position="416"/>
    </location>
</feature>
<dbReference type="SUPFAM" id="SSF48179">
    <property type="entry name" value="6-phosphogluconate dehydrogenase C-terminal domain-like"/>
    <property type="match status" value="1"/>
</dbReference>
<evidence type="ECO:0000256" key="3">
    <source>
        <dbReference type="ARBA" id="ARBA00023027"/>
    </source>
</evidence>
<dbReference type="InterPro" id="IPR036291">
    <property type="entry name" value="NAD(P)-bd_dom_sf"/>
</dbReference>
<keyword evidence="7" id="KW-1185">Reference proteome</keyword>
<protein>
    <submittedName>
        <fullName evidence="6">UDP-N-acetyl-D-galactosamine dehydrogenase</fullName>
    </submittedName>
</protein>
<dbReference type="GO" id="GO:0051287">
    <property type="term" value="F:NAD binding"/>
    <property type="evidence" value="ECO:0007669"/>
    <property type="project" value="InterPro"/>
</dbReference>
<evidence type="ECO:0000259" key="5">
    <source>
        <dbReference type="SMART" id="SM00984"/>
    </source>
</evidence>
<dbReference type="InterPro" id="IPR017476">
    <property type="entry name" value="UDP-Glc/GDP-Man"/>
</dbReference>
<dbReference type="InterPro" id="IPR028359">
    <property type="entry name" value="UDP_ManNAc/GlcNAc_DH"/>
</dbReference>
<keyword evidence="2" id="KW-0560">Oxidoreductase</keyword>
<dbReference type="PIRSF" id="PIRSF500136">
    <property type="entry name" value="UDP_ManNAc_DH"/>
    <property type="match status" value="1"/>
</dbReference>
<evidence type="ECO:0000256" key="4">
    <source>
        <dbReference type="PIRNR" id="PIRNR000124"/>
    </source>
</evidence>
<dbReference type="InterPro" id="IPR008927">
    <property type="entry name" value="6-PGluconate_DH-like_C_sf"/>
</dbReference>
<organism evidence="6 7">
    <name type="scientific">Planomicrobium soli</name>
    <dbReference type="NCBI Taxonomy" id="1176648"/>
    <lineage>
        <taxon>Bacteria</taxon>
        <taxon>Bacillati</taxon>
        <taxon>Bacillota</taxon>
        <taxon>Bacilli</taxon>
        <taxon>Bacillales</taxon>
        <taxon>Caryophanaceae</taxon>
        <taxon>Planomicrobium</taxon>
    </lineage>
</organism>
<dbReference type="InterPro" id="IPR014027">
    <property type="entry name" value="UDP-Glc/GDP-Man_DH_C"/>
</dbReference>
<evidence type="ECO:0000256" key="2">
    <source>
        <dbReference type="ARBA" id="ARBA00023002"/>
    </source>
</evidence>
<dbReference type="GO" id="GO:0016616">
    <property type="term" value="F:oxidoreductase activity, acting on the CH-OH group of donors, NAD or NADP as acceptor"/>
    <property type="evidence" value="ECO:0007669"/>
    <property type="project" value="InterPro"/>
</dbReference>
<dbReference type="GO" id="GO:0016628">
    <property type="term" value="F:oxidoreductase activity, acting on the CH-CH group of donors, NAD or NADP as acceptor"/>
    <property type="evidence" value="ECO:0007669"/>
    <property type="project" value="InterPro"/>
</dbReference>
<sequence length="428" mass="47594">MMDKLKIAVVGLGYIGLPIAIAFGKKYSVIGFDSKPERIKALTEGIDSINDVGAVNLKEMAIEFTDDPEKLNDAGFIIIAVPTKVDSSNQPDFNLVLKASKTVGMHMRKGAVVVYESSFYPGMTEEKCIPVLEKYSGFQAGEEFFVGYSQEHIKPHEPSNIYFKANKVVAGQSKEVCDFIAEVYETVTEANVFKAKSIRIAEMAKVFESTQRDVNIALMNELALICNQLGVNTLDVLETADAKRNPMKFAPNLIGGYSISTDPYFLAYKGMASGHYPALILAARNLNEQMGFTIARTVIKKIVERNHTARKLSVIVLGVTYKENESNFFNSKVIDLIRELQDFGIEVQVADPLANPEKSESLYGIGLTPESELLPASAVILAVPHTEYKQAGWRRFERLLWNKEGIVFDIKSVLEQKGKLETVELWQL</sequence>
<dbReference type="InterPro" id="IPR001732">
    <property type="entry name" value="UDP-Glc/GDP-Man_DH_N"/>
</dbReference>
<dbReference type="InterPro" id="IPR036220">
    <property type="entry name" value="UDP-Glc/GDP-Man_DH_C_sf"/>
</dbReference>
<dbReference type="Proteomes" id="UP000242682">
    <property type="component" value="Unassembled WGS sequence"/>
</dbReference>
<dbReference type="NCBIfam" id="TIGR03026">
    <property type="entry name" value="NDP-sugDHase"/>
    <property type="match status" value="1"/>
</dbReference>
<proteinExistence type="inferred from homology"/>
<dbReference type="EMBL" id="PYAT01000004">
    <property type="protein sequence ID" value="PSL40789.1"/>
    <property type="molecule type" value="Genomic_DNA"/>
</dbReference>
<dbReference type="AlphaFoldDB" id="A0A2P8H3J9"/>